<sequence>MNSADSSGEPVENSSPSLLSPCVASGLTVTLLGSVANGEKVDSDSTLQEKAITTFCIVHLRRRQQLLEKLLNEEFPRWYEIRVILQTVRDVLQLVAAGKGEETHTTLLATAALAGFLVTFKHINTFPALRSPPMAAALRQYVHQWVESQGGVRFVLSRLNLVEDLTELIRTATEEYSKAVSTTASTESEALLLSALTDVCRYCIQVASTGTPQEDFFLDRNAMQSTMRHNYSVIVGSEKEMQNHEKVMRLLVVARSTLHHRCAEDLQVSVSPLMVELLSFFDNLSSTCIIPPDNRRDDVPRCRLSGLRLECGAGSSAVDDFVQQYWDAAIGNSVPTP</sequence>
<dbReference type="EMBL" id="CZPT02000991">
    <property type="protein sequence ID" value="SCU68497.1"/>
    <property type="molecule type" value="Genomic_DNA"/>
</dbReference>
<organism evidence="1 2">
    <name type="scientific">Trypanosoma equiperdum</name>
    <dbReference type="NCBI Taxonomy" id="5694"/>
    <lineage>
        <taxon>Eukaryota</taxon>
        <taxon>Discoba</taxon>
        <taxon>Euglenozoa</taxon>
        <taxon>Kinetoplastea</taxon>
        <taxon>Metakinetoplastina</taxon>
        <taxon>Trypanosomatida</taxon>
        <taxon>Trypanosomatidae</taxon>
        <taxon>Trypanosoma</taxon>
    </lineage>
</organism>
<protein>
    <submittedName>
        <fullName evidence="1">Uncharacterized protein</fullName>
    </submittedName>
</protein>
<dbReference type="GeneID" id="92382666"/>
<keyword evidence="2" id="KW-1185">Reference proteome</keyword>
<dbReference type="VEuPathDB" id="TriTrypDB:TEOVI_000873200"/>
<gene>
    <name evidence="1" type="ORF">TEOVI_000873200</name>
</gene>
<reference evidence="1" key="1">
    <citation type="submission" date="2016-09" db="EMBL/GenBank/DDBJ databases">
        <authorList>
            <person name="Hebert L."/>
            <person name="Moumen B."/>
        </authorList>
    </citation>
    <scope>NUCLEOTIDE SEQUENCE [LARGE SCALE GENOMIC DNA]</scope>
    <source>
        <strain evidence="1">OVI</strain>
    </source>
</reference>
<name>A0A1G4I9K2_TRYEQ</name>
<proteinExistence type="predicted"/>
<accession>A0A1G4I9K2</accession>
<dbReference type="AlphaFoldDB" id="A0A1G4I9K2"/>
<dbReference type="RefSeq" id="XP_067079651.1">
    <property type="nucleotide sequence ID" value="XM_067223550.1"/>
</dbReference>
<comment type="caution">
    <text evidence="1">The sequence shown here is derived from an EMBL/GenBank/DDBJ whole genome shotgun (WGS) entry which is preliminary data.</text>
</comment>
<evidence type="ECO:0000313" key="2">
    <source>
        <dbReference type="Proteomes" id="UP000195570"/>
    </source>
</evidence>
<dbReference type="Proteomes" id="UP000195570">
    <property type="component" value="Unassembled WGS sequence"/>
</dbReference>
<evidence type="ECO:0000313" key="1">
    <source>
        <dbReference type="EMBL" id="SCU68497.1"/>
    </source>
</evidence>